<dbReference type="PROSITE" id="PS51257">
    <property type="entry name" value="PROKAR_LIPOPROTEIN"/>
    <property type="match status" value="1"/>
</dbReference>
<dbReference type="InterPro" id="IPR009094">
    <property type="entry name" value="DiS-bond_isomerase_DsbC/G_N_sf"/>
</dbReference>
<name>A0ABT7DWP6_9NEIS</name>
<evidence type="ECO:0000259" key="9">
    <source>
        <dbReference type="Pfam" id="PF13098"/>
    </source>
</evidence>
<dbReference type="RefSeq" id="WP_284099819.1">
    <property type="nucleotide sequence ID" value="NZ_JARRAF010000005.1"/>
</dbReference>
<dbReference type="InterPro" id="IPR051470">
    <property type="entry name" value="Thiol:disulfide_interchange"/>
</dbReference>
<proteinExistence type="inferred from homology"/>
<evidence type="ECO:0000256" key="7">
    <source>
        <dbReference type="RuleBase" id="RU364038"/>
    </source>
</evidence>
<sequence length="251" mass="27624">MKRSFAPRAVVAASAVILALAACANAANETDTVKAELKKKFPGREVQSVQKTPLKGIYEVVMVPKQIVYTDAKGDYAFVGGDLVDINKKQSLTEARYAELNKTDFSKLPFELAMKTVRGDGSRKLAVFTDPDCPFCKKLEREGLKELDNVTIYYYLYPIPTLHPDAARKSALVWCSGEQQVQSWNKLMREDVQPAGDGKCDNNPIAKIDELAKKLDITATPTMVFESGEIAAGAMDSKMLEAKLAAKPKKQ</sequence>
<dbReference type="InterPro" id="IPR018950">
    <property type="entry name" value="DiS-bond_isomerase_DsbC/G_N"/>
</dbReference>
<dbReference type="InterPro" id="IPR036249">
    <property type="entry name" value="Thioredoxin-like_sf"/>
</dbReference>
<dbReference type="SUPFAM" id="SSF54423">
    <property type="entry name" value="DsbC/DsbG N-terminal domain-like"/>
    <property type="match status" value="1"/>
</dbReference>
<organism evidence="10 11">
    <name type="scientific">Parachitinimonas caeni</name>
    <dbReference type="NCBI Taxonomy" id="3031301"/>
    <lineage>
        <taxon>Bacteria</taxon>
        <taxon>Pseudomonadati</taxon>
        <taxon>Pseudomonadota</taxon>
        <taxon>Betaproteobacteria</taxon>
        <taxon>Neisseriales</taxon>
        <taxon>Chitinibacteraceae</taxon>
        <taxon>Parachitinimonas</taxon>
    </lineage>
</organism>
<dbReference type="EMBL" id="JARRAF010000005">
    <property type="protein sequence ID" value="MDK2123518.1"/>
    <property type="molecule type" value="Genomic_DNA"/>
</dbReference>
<comment type="function">
    <text evidence="7">Required for disulfide bond formation in some periplasmic proteins. Acts by transferring its disulfide bond to other proteins and is reduced in the process.</text>
</comment>
<dbReference type="Pfam" id="PF13098">
    <property type="entry name" value="Thioredoxin_2"/>
    <property type="match status" value="1"/>
</dbReference>
<dbReference type="CDD" id="cd03020">
    <property type="entry name" value="DsbA_DsbC_DsbG"/>
    <property type="match status" value="1"/>
</dbReference>
<evidence type="ECO:0000256" key="1">
    <source>
        <dbReference type="ARBA" id="ARBA00004418"/>
    </source>
</evidence>
<evidence type="ECO:0000259" key="8">
    <source>
        <dbReference type="Pfam" id="PF10411"/>
    </source>
</evidence>
<evidence type="ECO:0000256" key="2">
    <source>
        <dbReference type="ARBA" id="ARBA00009813"/>
    </source>
</evidence>
<protein>
    <recommendedName>
        <fullName evidence="7">Thiol:disulfide interchange protein</fullName>
    </recommendedName>
</protein>
<dbReference type="Proteomes" id="UP001172778">
    <property type="component" value="Unassembled WGS sequence"/>
</dbReference>
<evidence type="ECO:0000313" key="10">
    <source>
        <dbReference type="EMBL" id="MDK2123518.1"/>
    </source>
</evidence>
<dbReference type="PANTHER" id="PTHR35272">
    <property type="entry name" value="THIOL:DISULFIDE INTERCHANGE PROTEIN DSBC-RELATED"/>
    <property type="match status" value="1"/>
</dbReference>
<dbReference type="Pfam" id="PF10411">
    <property type="entry name" value="DsbC_N"/>
    <property type="match status" value="1"/>
</dbReference>
<evidence type="ECO:0000256" key="6">
    <source>
        <dbReference type="ARBA" id="ARBA00023284"/>
    </source>
</evidence>
<feature type="domain" description="Disulphide bond isomerase DsbC/G N-terminal" evidence="8">
    <location>
        <begin position="25"/>
        <end position="94"/>
    </location>
</feature>
<keyword evidence="5" id="KW-1015">Disulfide bond</keyword>
<evidence type="ECO:0000256" key="5">
    <source>
        <dbReference type="ARBA" id="ARBA00023157"/>
    </source>
</evidence>
<evidence type="ECO:0000256" key="3">
    <source>
        <dbReference type="ARBA" id="ARBA00022729"/>
    </source>
</evidence>
<reference evidence="10" key="1">
    <citation type="submission" date="2023-03" db="EMBL/GenBank/DDBJ databases">
        <title>Chitinimonas shenzhenensis gen. nov., sp. nov., a novel member of family Burkholderiaceae isolated from activated sludge collected in Shen Zhen, China.</title>
        <authorList>
            <person name="Wang X."/>
        </authorList>
    </citation>
    <scope>NUCLEOTIDE SEQUENCE</scope>
    <source>
        <strain evidence="10">DQS-5</strain>
    </source>
</reference>
<evidence type="ECO:0000313" key="11">
    <source>
        <dbReference type="Proteomes" id="UP001172778"/>
    </source>
</evidence>
<feature type="domain" description="Thioredoxin-like fold" evidence="9">
    <location>
        <begin position="118"/>
        <end position="244"/>
    </location>
</feature>
<keyword evidence="4 7" id="KW-0574">Periplasm</keyword>
<comment type="similarity">
    <text evidence="2 7">Belongs to the thioredoxin family. DsbC subfamily.</text>
</comment>
<keyword evidence="11" id="KW-1185">Reference proteome</keyword>
<dbReference type="Gene3D" id="3.10.450.70">
    <property type="entry name" value="Disulphide bond isomerase, DsbC/G, N-terminal"/>
    <property type="match status" value="1"/>
</dbReference>
<gene>
    <name evidence="10" type="ORF">PZA18_05585</name>
</gene>
<dbReference type="PANTHER" id="PTHR35272:SF3">
    <property type="entry name" value="THIOL:DISULFIDE INTERCHANGE PROTEIN DSBC"/>
    <property type="match status" value="1"/>
</dbReference>
<dbReference type="InterPro" id="IPR012336">
    <property type="entry name" value="Thioredoxin-like_fold"/>
</dbReference>
<comment type="subcellular location">
    <subcellularLocation>
        <location evidence="1 7">Periplasm</location>
    </subcellularLocation>
</comment>
<feature type="signal peptide" evidence="7">
    <location>
        <begin position="1"/>
        <end position="26"/>
    </location>
</feature>
<keyword evidence="3 7" id="KW-0732">Signal</keyword>
<keyword evidence="6 7" id="KW-0676">Redox-active center</keyword>
<dbReference type="Gene3D" id="3.40.30.10">
    <property type="entry name" value="Glutaredoxin"/>
    <property type="match status" value="1"/>
</dbReference>
<feature type="chain" id="PRO_5044960872" description="Thiol:disulfide interchange protein" evidence="7">
    <location>
        <begin position="27"/>
        <end position="251"/>
    </location>
</feature>
<evidence type="ECO:0000256" key="4">
    <source>
        <dbReference type="ARBA" id="ARBA00022764"/>
    </source>
</evidence>
<comment type="caution">
    <text evidence="10">The sequence shown here is derived from an EMBL/GenBank/DDBJ whole genome shotgun (WGS) entry which is preliminary data.</text>
</comment>
<dbReference type="InterPro" id="IPR033954">
    <property type="entry name" value="DiS-bond_Isoase_DsbC/G"/>
</dbReference>
<dbReference type="SUPFAM" id="SSF52833">
    <property type="entry name" value="Thioredoxin-like"/>
    <property type="match status" value="1"/>
</dbReference>
<accession>A0ABT7DWP6</accession>